<feature type="compositionally biased region" description="Gly residues" evidence="1">
    <location>
        <begin position="264"/>
        <end position="274"/>
    </location>
</feature>
<reference evidence="2" key="1">
    <citation type="submission" date="2010-03" db="EMBL/GenBank/DDBJ databases">
        <title>Annotation of Blastomyces dermatitidis strain ATCC 18188.</title>
        <authorList>
            <consortium name="The Broad Institute Genome Sequencing Platform"/>
            <consortium name="Broad Institute Genome Sequencing Center for Infectious Disease."/>
            <person name="Cuomo C."/>
            <person name="Klein B."/>
            <person name="Sullivan T."/>
            <person name="Heitman J."/>
            <person name="Young S."/>
            <person name="Zeng Q."/>
            <person name="Gargeya S."/>
            <person name="Alvarado L."/>
            <person name="Berlin A.M."/>
            <person name="Chapman S.B."/>
            <person name="Chen Z."/>
            <person name="Freedman E."/>
            <person name="Gellesch M."/>
            <person name="Goldberg J."/>
            <person name="Griggs A."/>
            <person name="Gujja S."/>
            <person name="Heilman E."/>
            <person name="Heiman D."/>
            <person name="Howarth C."/>
            <person name="Mehta T."/>
            <person name="Neiman D."/>
            <person name="Pearson M."/>
            <person name="Roberts A."/>
            <person name="Saif S."/>
            <person name="Shea T."/>
            <person name="Shenoy N."/>
            <person name="Sisk P."/>
            <person name="Stolte C."/>
            <person name="Sykes S."/>
            <person name="White J."/>
            <person name="Yandava C."/>
            <person name="Haas B."/>
            <person name="Nusbaum C."/>
            <person name="Birren B."/>
        </authorList>
    </citation>
    <scope>NUCLEOTIDE SEQUENCE [LARGE SCALE GENOMIC DNA]</scope>
    <source>
        <strain evidence="2">ATCC 18188</strain>
    </source>
</reference>
<dbReference type="OrthoDB" id="4188847at2759"/>
<name>F2T634_AJEDA</name>
<feature type="compositionally biased region" description="Basic residues" evidence="1">
    <location>
        <begin position="1"/>
        <end position="14"/>
    </location>
</feature>
<feature type="region of interest" description="Disordered" evidence="1">
    <location>
        <begin position="1"/>
        <end position="115"/>
    </location>
</feature>
<dbReference type="HOGENOM" id="CLU_959720_0_0_1"/>
<gene>
    <name evidence="2" type="ORF">BDDG_01634</name>
</gene>
<dbReference type="AlphaFoldDB" id="F2T634"/>
<accession>F2T634</accession>
<proteinExistence type="predicted"/>
<feature type="compositionally biased region" description="Basic and acidic residues" evidence="1">
    <location>
        <begin position="91"/>
        <end position="101"/>
    </location>
</feature>
<dbReference type="Proteomes" id="UP000007802">
    <property type="component" value="Unassembled WGS sequence"/>
</dbReference>
<protein>
    <submittedName>
        <fullName evidence="2">Uncharacterized protein</fullName>
    </submittedName>
</protein>
<evidence type="ECO:0000256" key="1">
    <source>
        <dbReference type="SAM" id="MobiDB-lite"/>
    </source>
</evidence>
<feature type="region of interest" description="Disordered" evidence="1">
    <location>
        <begin position="149"/>
        <end position="169"/>
    </location>
</feature>
<organism evidence="2">
    <name type="scientific">Ajellomyces dermatitidis (strain ATCC 18188 / CBS 674.68)</name>
    <name type="common">Blastomyces dermatitidis</name>
    <dbReference type="NCBI Taxonomy" id="653446"/>
    <lineage>
        <taxon>Eukaryota</taxon>
        <taxon>Fungi</taxon>
        <taxon>Dikarya</taxon>
        <taxon>Ascomycota</taxon>
        <taxon>Pezizomycotina</taxon>
        <taxon>Eurotiomycetes</taxon>
        <taxon>Eurotiomycetidae</taxon>
        <taxon>Onygenales</taxon>
        <taxon>Ajellomycetaceae</taxon>
        <taxon>Blastomyces</taxon>
    </lineage>
</organism>
<feature type="region of interest" description="Disordered" evidence="1">
    <location>
        <begin position="254"/>
        <end position="290"/>
    </location>
</feature>
<evidence type="ECO:0000313" key="2">
    <source>
        <dbReference type="EMBL" id="EGE78697.1"/>
    </source>
</evidence>
<dbReference type="EMBL" id="GG749410">
    <property type="protein sequence ID" value="EGE78697.1"/>
    <property type="molecule type" value="Genomic_DNA"/>
</dbReference>
<feature type="compositionally biased region" description="Polar residues" evidence="1">
    <location>
        <begin position="103"/>
        <end position="115"/>
    </location>
</feature>
<sequence length="290" mass="32719">MIRFPQRQRRRPTLPKKIEPLPAAAIDSTKQELEAESQRQQQQVERDASLEYPPPLPQKHPRSYIYQASGRVHPRSPSENQSSSSSHKRQKLDEARKREPGKFSTTLSSLDNRSNATAFDDDASFRYAGQPGPSMFGFEVMEGMCGISGFSGRDDDHQQHQQKQTGTARRQDLLAQLRALETRQVELDSWEKSVEDKFAWLDSAREAAEKKLAWLTREEEAMRRMLMWLPDELRVVEERRAQAVRELAATEGRGETVLNPLEGLEGGSGNGKGGEGGEKDGIVTDEEMIG</sequence>